<dbReference type="GO" id="GO:0005524">
    <property type="term" value="F:ATP binding"/>
    <property type="evidence" value="ECO:0007669"/>
    <property type="project" value="UniProtKB-UniRule"/>
</dbReference>
<dbReference type="OMA" id="DYPDATT"/>
<dbReference type="InterPro" id="IPR027417">
    <property type="entry name" value="P-loop_NTPase"/>
</dbReference>
<dbReference type="GO" id="GO:0003677">
    <property type="term" value="F:DNA binding"/>
    <property type="evidence" value="ECO:0007669"/>
    <property type="project" value="UniProtKB-KW"/>
</dbReference>
<sequence length="983" mass="111003">MYCRKTSSLVLDRHRRVTQLLSVARTVQRRHSTSVTATHSWVKELNPSQREATLRPRNSITRVIAGPGAGKTKVLTSRIAHLLIEDPATHWKNREGVLAVTFTKKAASEMERRLSDLLASTDVEEDGDVYDGDVYDESSGGGHNSQLLRGATLGTFHSICSKILRNFGHDVSKLPSVRHSLKIGAVQSGDGDESIIDGTFSILDQSDQLRMLKNILKEQNIVLKSDSGHPGSDIRPVTILNALSLLNTRDAESHAMEDVMKKMSKKVYRIANEVLPKYKFAKYSENSLDFDDLILLTRELLLNHQDVREQLHRRYRHILVDEFQDTSKVQLDLVRLLTTSSLFVVGDGDQSIYRRHGWEGLLGDEINNLAVSGEPLRVHTVYLMENYRSTSNIVKAAQRVIGEEGEQETERQEMKPMRGSGPSPRVLACKNGKAEASFVVKTINSMVEAGDLSQSSTVALVYRTNAQSRLLEEACVEYNLRYVIRGSSGAFYRRQEVQDCMAYLRLFYNPRDRNAWARCIKAPTKGIGPASLKEFFSYYDAIKEHYMEEGRTSPPSPMDALMSLVEGNTNSTPDPSQFMSTRSINRFVPFASDMRALIAKGFLEDTSTFLLSIVDDLKLNSHFDAISSTKDEYEDRLANVMELAKASERYKDDGPCLTDDGLNTPLASFIDDVALISELEPDKESESDGRLTANLMTIHASKGLEFDAVFLVGNEDGTIPTQKAIGQVGRLKILFRFLRPNTSNYYIIQGEDSVELAEERRLCYVAMTRARTHLVMTWRREVSYFAGQSFKYRDAVRSRFLDRIVSKRENKKKRAQPSKQRSQVHQRPKSGGRLRPRTKESQSSANKRRNLHSRSSVDWSMWEPSGKKIHVLNPTIKASTQSSNKPMKKSDTPKRLRKRTGGQSNEFETRLRRAPSSRVRDKEKIGMSTRVPEPPPQIDSTTFFPVGSPVSHRFHGRGTVLEPPMGDAEFSKKIARSGRIQWR</sequence>
<dbReference type="OrthoDB" id="45462at2759"/>
<comment type="caution">
    <text evidence="15">The sequence shown here is derived from an EMBL/GenBank/DDBJ whole genome shotgun (WGS) entry which is preliminary data.</text>
</comment>
<evidence type="ECO:0000256" key="11">
    <source>
        <dbReference type="PROSITE-ProRule" id="PRU00560"/>
    </source>
</evidence>
<protein>
    <recommendedName>
        <fullName evidence="9">DNA 3'-5' helicase</fullName>
        <ecNumber evidence="9">5.6.2.4</ecNumber>
    </recommendedName>
</protein>
<dbReference type="Proteomes" id="UP000266841">
    <property type="component" value="Unassembled WGS sequence"/>
</dbReference>
<dbReference type="Gene3D" id="1.10.486.10">
    <property type="entry name" value="PCRA, domain 4"/>
    <property type="match status" value="1"/>
</dbReference>
<evidence type="ECO:0000256" key="7">
    <source>
        <dbReference type="ARBA" id="ARBA00023235"/>
    </source>
</evidence>
<dbReference type="GO" id="GO:0016787">
    <property type="term" value="F:hydrolase activity"/>
    <property type="evidence" value="ECO:0007669"/>
    <property type="project" value="UniProtKB-UniRule"/>
</dbReference>
<feature type="domain" description="UvrD-like helicase C-terminal" evidence="14">
    <location>
        <begin position="391"/>
        <end position="703"/>
    </location>
</feature>
<evidence type="ECO:0000313" key="16">
    <source>
        <dbReference type="Proteomes" id="UP000266841"/>
    </source>
</evidence>
<evidence type="ECO:0000256" key="12">
    <source>
        <dbReference type="SAM" id="MobiDB-lite"/>
    </source>
</evidence>
<evidence type="ECO:0000256" key="3">
    <source>
        <dbReference type="ARBA" id="ARBA00022801"/>
    </source>
</evidence>
<evidence type="ECO:0000256" key="9">
    <source>
        <dbReference type="ARBA" id="ARBA00034808"/>
    </source>
</evidence>
<dbReference type="SUPFAM" id="SSF52540">
    <property type="entry name" value="P-loop containing nucleoside triphosphate hydrolases"/>
    <property type="match status" value="1"/>
</dbReference>
<keyword evidence="6" id="KW-0238">DNA-binding</keyword>
<dbReference type="Gene3D" id="1.10.10.160">
    <property type="match status" value="1"/>
</dbReference>
<feature type="binding site" evidence="11">
    <location>
        <begin position="65"/>
        <end position="72"/>
    </location>
    <ligand>
        <name>ATP</name>
        <dbReference type="ChEBI" id="CHEBI:30616"/>
    </ligand>
</feature>
<keyword evidence="2 11" id="KW-0547">Nucleotide-binding</keyword>
<dbReference type="PROSITE" id="PS51217">
    <property type="entry name" value="UVRD_HELICASE_CTER"/>
    <property type="match status" value="1"/>
</dbReference>
<dbReference type="EMBL" id="AGNL01022522">
    <property type="protein sequence ID" value="EJK59695.1"/>
    <property type="molecule type" value="Genomic_DNA"/>
</dbReference>
<gene>
    <name evidence="15" type="ORF">THAOC_20049</name>
</gene>
<dbReference type="InterPro" id="IPR014016">
    <property type="entry name" value="UvrD-like_ATP-bd"/>
</dbReference>
<evidence type="ECO:0000256" key="10">
    <source>
        <dbReference type="ARBA" id="ARBA00048988"/>
    </source>
</evidence>
<dbReference type="Pfam" id="PF00580">
    <property type="entry name" value="UvrD-helicase"/>
    <property type="match status" value="1"/>
</dbReference>
<dbReference type="GO" id="GO:0043138">
    <property type="term" value="F:3'-5' DNA helicase activity"/>
    <property type="evidence" value="ECO:0007669"/>
    <property type="project" value="UniProtKB-EC"/>
</dbReference>
<organism evidence="15 16">
    <name type="scientific">Thalassiosira oceanica</name>
    <name type="common">Marine diatom</name>
    <dbReference type="NCBI Taxonomy" id="159749"/>
    <lineage>
        <taxon>Eukaryota</taxon>
        <taxon>Sar</taxon>
        <taxon>Stramenopiles</taxon>
        <taxon>Ochrophyta</taxon>
        <taxon>Bacillariophyta</taxon>
        <taxon>Coscinodiscophyceae</taxon>
        <taxon>Thalassiosirophycidae</taxon>
        <taxon>Thalassiosirales</taxon>
        <taxon>Thalassiosiraceae</taxon>
        <taxon>Thalassiosira</taxon>
    </lineage>
</organism>
<dbReference type="PANTHER" id="PTHR11070">
    <property type="entry name" value="UVRD / RECB / PCRA DNA HELICASE FAMILY MEMBER"/>
    <property type="match status" value="1"/>
</dbReference>
<keyword evidence="4 11" id="KW-0347">Helicase</keyword>
<dbReference type="PANTHER" id="PTHR11070:SF2">
    <property type="entry name" value="ATP-DEPENDENT DNA HELICASE SRS2"/>
    <property type="match status" value="1"/>
</dbReference>
<dbReference type="GO" id="GO:0000725">
    <property type="term" value="P:recombinational repair"/>
    <property type="evidence" value="ECO:0007669"/>
    <property type="project" value="TreeGrafter"/>
</dbReference>
<evidence type="ECO:0000259" key="14">
    <source>
        <dbReference type="PROSITE" id="PS51217"/>
    </source>
</evidence>
<feature type="region of interest" description="Disordered" evidence="12">
    <location>
        <begin position="806"/>
        <end position="939"/>
    </location>
</feature>
<reference evidence="15 16" key="1">
    <citation type="journal article" date="2012" name="Genome Biol.">
        <title>Genome and low-iron response of an oceanic diatom adapted to chronic iron limitation.</title>
        <authorList>
            <person name="Lommer M."/>
            <person name="Specht M."/>
            <person name="Roy A.S."/>
            <person name="Kraemer L."/>
            <person name="Andreson R."/>
            <person name="Gutowska M.A."/>
            <person name="Wolf J."/>
            <person name="Bergner S.V."/>
            <person name="Schilhabel M.B."/>
            <person name="Klostermeier U.C."/>
            <person name="Beiko R.G."/>
            <person name="Rosenstiel P."/>
            <person name="Hippler M."/>
            <person name="Laroche J."/>
        </authorList>
    </citation>
    <scope>NUCLEOTIDE SEQUENCE [LARGE SCALE GENOMIC DNA]</scope>
    <source>
        <strain evidence="15 16">CCMP1005</strain>
    </source>
</reference>
<keyword evidence="5 11" id="KW-0067">ATP-binding</keyword>
<dbReference type="CDD" id="cd17932">
    <property type="entry name" value="DEXQc_UvrD"/>
    <property type="match status" value="1"/>
</dbReference>
<evidence type="ECO:0000256" key="2">
    <source>
        <dbReference type="ARBA" id="ARBA00022741"/>
    </source>
</evidence>
<dbReference type="Pfam" id="PF13361">
    <property type="entry name" value="UvrD_C"/>
    <property type="match status" value="1"/>
</dbReference>
<dbReference type="InterPro" id="IPR013986">
    <property type="entry name" value="DExx_box_DNA_helicase_dom_sf"/>
</dbReference>
<dbReference type="eggNOG" id="KOG2108">
    <property type="taxonomic scope" value="Eukaryota"/>
</dbReference>
<evidence type="ECO:0000259" key="13">
    <source>
        <dbReference type="PROSITE" id="PS51198"/>
    </source>
</evidence>
<comment type="catalytic activity">
    <reaction evidence="8">
        <text>Couples ATP hydrolysis with the unwinding of duplex DNA by translocating in the 3'-5' direction.</text>
        <dbReference type="EC" id="5.6.2.4"/>
    </reaction>
</comment>
<dbReference type="GO" id="GO:0005634">
    <property type="term" value="C:nucleus"/>
    <property type="evidence" value="ECO:0007669"/>
    <property type="project" value="TreeGrafter"/>
</dbReference>
<evidence type="ECO:0000256" key="6">
    <source>
        <dbReference type="ARBA" id="ARBA00023125"/>
    </source>
</evidence>
<name>K0S3E1_THAOC</name>
<feature type="region of interest" description="Disordered" evidence="12">
    <location>
        <begin position="404"/>
        <end position="425"/>
    </location>
</feature>
<keyword evidence="16" id="KW-1185">Reference proteome</keyword>
<dbReference type="Gene3D" id="3.40.50.300">
    <property type="entry name" value="P-loop containing nucleotide triphosphate hydrolases"/>
    <property type="match status" value="2"/>
</dbReference>
<dbReference type="EC" id="5.6.2.4" evidence="9"/>
<comment type="catalytic activity">
    <reaction evidence="10">
        <text>ATP + H2O = ADP + phosphate + H(+)</text>
        <dbReference type="Rhea" id="RHEA:13065"/>
        <dbReference type="ChEBI" id="CHEBI:15377"/>
        <dbReference type="ChEBI" id="CHEBI:15378"/>
        <dbReference type="ChEBI" id="CHEBI:30616"/>
        <dbReference type="ChEBI" id="CHEBI:43474"/>
        <dbReference type="ChEBI" id="CHEBI:456216"/>
        <dbReference type="EC" id="5.6.2.4"/>
    </reaction>
</comment>
<accession>K0S3E1</accession>
<evidence type="ECO:0000256" key="4">
    <source>
        <dbReference type="ARBA" id="ARBA00022806"/>
    </source>
</evidence>
<dbReference type="PROSITE" id="PS51198">
    <property type="entry name" value="UVRD_HELICASE_ATP_BIND"/>
    <property type="match status" value="1"/>
</dbReference>
<feature type="domain" description="UvrD-like helicase ATP-binding" evidence="13">
    <location>
        <begin position="44"/>
        <end position="390"/>
    </location>
</feature>
<proteinExistence type="inferred from homology"/>
<keyword evidence="3 11" id="KW-0378">Hydrolase</keyword>
<feature type="compositionally biased region" description="Polar residues" evidence="12">
    <location>
        <begin position="876"/>
        <end position="885"/>
    </location>
</feature>
<evidence type="ECO:0000256" key="1">
    <source>
        <dbReference type="ARBA" id="ARBA00009922"/>
    </source>
</evidence>
<feature type="compositionally biased region" description="Basic residues" evidence="12">
    <location>
        <begin position="809"/>
        <end position="836"/>
    </location>
</feature>
<dbReference type="InterPro" id="IPR000212">
    <property type="entry name" value="DNA_helicase_UvrD/REP"/>
</dbReference>
<evidence type="ECO:0000256" key="8">
    <source>
        <dbReference type="ARBA" id="ARBA00034617"/>
    </source>
</evidence>
<evidence type="ECO:0000313" key="15">
    <source>
        <dbReference type="EMBL" id="EJK59695.1"/>
    </source>
</evidence>
<dbReference type="AlphaFoldDB" id="K0S3E1"/>
<evidence type="ECO:0000256" key="5">
    <source>
        <dbReference type="ARBA" id="ARBA00022840"/>
    </source>
</evidence>
<comment type="similarity">
    <text evidence="1">Belongs to the helicase family. UvrD subfamily.</text>
</comment>
<keyword evidence="7" id="KW-0413">Isomerase</keyword>
<dbReference type="InterPro" id="IPR014017">
    <property type="entry name" value="DNA_helicase_UvrD-like_C"/>
</dbReference>